<organism evidence="2">
    <name type="scientific">Salvia splendens</name>
    <name type="common">Scarlet sage</name>
    <dbReference type="NCBI Taxonomy" id="180675"/>
    <lineage>
        <taxon>Eukaryota</taxon>
        <taxon>Viridiplantae</taxon>
        <taxon>Streptophyta</taxon>
        <taxon>Embryophyta</taxon>
        <taxon>Tracheophyta</taxon>
        <taxon>Spermatophyta</taxon>
        <taxon>Magnoliopsida</taxon>
        <taxon>eudicotyledons</taxon>
        <taxon>Gunneridae</taxon>
        <taxon>Pentapetalae</taxon>
        <taxon>asterids</taxon>
        <taxon>lamiids</taxon>
        <taxon>Lamiales</taxon>
        <taxon>Lamiaceae</taxon>
        <taxon>Nepetoideae</taxon>
        <taxon>Mentheae</taxon>
        <taxon>Salviinae</taxon>
        <taxon>Salvia</taxon>
        <taxon>Salvia subgen. Calosphace</taxon>
        <taxon>core Calosphace</taxon>
    </lineage>
</organism>
<dbReference type="Proteomes" id="UP000298416">
    <property type="component" value="Unassembled WGS sequence"/>
</dbReference>
<evidence type="ECO:0000313" key="3">
    <source>
        <dbReference type="Proteomes" id="UP000298416"/>
    </source>
</evidence>
<dbReference type="GO" id="GO:0030677">
    <property type="term" value="C:ribonuclease P complex"/>
    <property type="evidence" value="ECO:0007669"/>
    <property type="project" value="InterPro"/>
</dbReference>
<keyword evidence="3" id="KW-1185">Reference proteome</keyword>
<dbReference type="GO" id="GO:0001682">
    <property type="term" value="P:tRNA 5'-leader removal"/>
    <property type="evidence" value="ECO:0007669"/>
    <property type="project" value="InterPro"/>
</dbReference>
<reference evidence="2" key="2">
    <citation type="submission" date="2020-08" db="EMBL/GenBank/DDBJ databases">
        <title>Plant Genome Project.</title>
        <authorList>
            <person name="Zhang R.-G."/>
        </authorList>
    </citation>
    <scope>NUCLEOTIDE SEQUENCE</scope>
    <source>
        <strain evidence="2">Huo1</strain>
        <tissue evidence="2">Leaf</tissue>
    </source>
</reference>
<dbReference type="InterPro" id="IPR016848">
    <property type="entry name" value="RNase_P/MRP_Rpp29-subunit"/>
</dbReference>
<evidence type="ECO:0000256" key="1">
    <source>
        <dbReference type="SAM" id="MobiDB-lite"/>
    </source>
</evidence>
<accession>A0A8X8W5U1</accession>
<reference evidence="2" key="1">
    <citation type="submission" date="2018-01" db="EMBL/GenBank/DDBJ databases">
        <authorList>
            <person name="Mao J.F."/>
        </authorList>
    </citation>
    <scope>NUCLEOTIDE SEQUENCE</scope>
    <source>
        <strain evidence="2">Huo1</strain>
        <tissue evidence="2">Leaf</tissue>
    </source>
</reference>
<dbReference type="PANTHER" id="PTHR13348">
    <property type="entry name" value="RIBONUCLEASE P SUBUNIT P29"/>
    <property type="match status" value="1"/>
</dbReference>
<dbReference type="EMBL" id="PNBA02000020">
    <property type="protein sequence ID" value="KAG6388503.1"/>
    <property type="molecule type" value="Genomic_DNA"/>
</dbReference>
<dbReference type="GO" id="GO:0033204">
    <property type="term" value="F:ribonuclease P RNA binding"/>
    <property type="evidence" value="ECO:0007669"/>
    <property type="project" value="InterPro"/>
</dbReference>
<dbReference type="PANTHER" id="PTHR13348:SF0">
    <property type="entry name" value="RIBONUCLEASE P PROTEIN SUBUNIT P29"/>
    <property type="match status" value="1"/>
</dbReference>
<proteinExistence type="predicted"/>
<sequence>MYVSDSLTSMEDQRRRTMEALERRFAQAKSEVQTQQHKSKKRPAEDKKHVRIYAYSSQAQFVSPMYRNNKMAQFKYLDLAIGIVSCLTKPVSVSVESLNVDSPVIKPLSVSSSKKGSSLIMTTYVSITNLDFTRSLMSLESKLLYFLETFAYFCCLISFAMCLPGCYAGKISFPGRTFKEDTESNEPAYFNLSHVVHENLLRSGAQVSHGKATVNGILHELFKHEKWQFKFCFHIFKPMHEKWKAYVQKLLKISGKEQLAQCFLNADLHGAIILVCVVVQCKTAAYVGLHSIMVRVRNRSSGSI</sequence>
<name>A0A8X8W5U1_SALSN</name>
<gene>
    <name evidence="2" type="ORF">SASPL_149931</name>
</gene>
<evidence type="ECO:0000313" key="2">
    <source>
        <dbReference type="EMBL" id="KAG6388503.1"/>
    </source>
</evidence>
<dbReference type="GO" id="GO:0006364">
    <property type="term" value="P:rRNA processing"/>
    <property type="evidence" value="ECO:0007669"/>
    <property type="project" value="TreeGrafter"/>
</dbReference>
<dbReference type="AlphaFoldDB" id="A0A8X8W5U1"/>
<comment type="caution">
    <text evidence="2">The sequence shown here is derived from an EMBL/GenBank/DDBJ whole genome shotgun (WGS) entry which is preliminary data.</text>
</comment>
<protein>
    <submittedName>
        <fullName evidence="2">Uncharacterized protein</fullName>
    </submittedName>
</protein>
<dbReference type="GO" id="GO:0000172">
    <property type="term" value="C:ribonuclease MRP complex"/>
    <property type="evidence" value="ECO:0007669"/>
    <property type="project" value="InterPro"/>
</dbReference>
<feature type="region of interest" description="Disordered" evidence="1">
    <location>
        <begin position="24"/>
        <end position="47"/>
    </location>
</feature>